<proteinExistence type="predicted"/>
<sequence length="149" mass="16762">MFMSIALALHVLAVVVWVGGMFFAHQALRPAAVDTLEPPLRLTLWVATFKRFFPWVWLCVIVILVTGLWMMTQFPKAIYIHSMMGLGIIMMLLFMHVFFAPYNKLKKAVASESWPEGGKALGQIRMFVGINTVIGIVTIIVATAGRYFI</sequence>
<evidence type="ECO:0000259" key="2">
    <source>
        <dbReference type="Pfam" id="PF05425"/>
    </source>
</evidence>
<gene>
    <name evidence="3" type="ORF">EV695_1600</name>
</gene>
<evidence type="ECO:0000256" key="1">
    <source>
        <dbReference type="SAM" id="Phobius"/>
    </source>
</evidence>
<keyword evidence="1" id="KW-1133">Transmembrane helix</keyword>
<keyword evidence="1" id="KW-0472">Membrane</keyword>
<comment type="caution">
    <text evidence="3">The sequence shown here is derived from an EMBL/GenBank/DDBJ whole genome shotgun (WGS) entry which is preliminary data.</text>
</comment>
<dbReference type="AlphaFoldDB" id="A0A4R1F5M7"/>
<keyword evidence="4" id="KW-1185">Reference proteome</keyword>
<dbReference type="Pfam" id="PF05425">
    <property type="entry name" value="CopD"/>
    <property type="match status" value="1"/>
</dbReference>
<evidence type="ECO:0000313" key="4">
    <source>
        <dbReference type="Proteomes" id="UP000294887"/>
    </source>
</evidence>
<dbReference type="Proteomes" id="UP000294887">
    <property type="component" value="Unassembled WGS sequence"/>
</dbReference>
<feature type="transmembrane region" description="Helical" evidence="1">
    <location>
        <begin position="83"/>
        <end position="102"/>
    </location>
</feature>
<name>A0A4R1F5M7_9GAMM</name>
<dbReference type="EMBL" id="SMFQ01000003">
    <property type="protein sequence ID" value="TCJ87098.1"/>
    <property type="molecule type" value="Genomic_DNA"/>
</dbReference>
<dbReference type="InterPro" id="IPR008457">
    <property type="entry name" value="Cu-R_CopD_dom"/>
</dbReference>
<feature type="transmembrane region" description="Helical" evidence="1">
    <location>
        <begin position="122"/>
        <end position="144"/>
    </location>
</feature>
<reference evidence="3 4" key="1">
    <citation type="submission" date="2019-03" db="EMBL/GenBank/DDBJ databases">
        <title>Genomic Encyclopedia of Type Strains, Phase IV (KMG-IV): sequencing the most valuable type-strain genomes for metagenomic binning, comparative biology and taxonomic classification.</title>
        <authorList>
            <person name="Goeker M."/>
        </authorList>
    </citation>
    <scope>NUCLEOTIDE SEQUENCE [LARGE SCALE GENOMIC DNA]</scope>
    <source>
        <strain evidence="3 4">DSM 24830</strain>
    </source>
</reference>
<feature type="transmembrane region" description="Helical" evidence="1">
    <location>
        <begin position="51"/>
        <end position="71"/>
    </location>
</feature>
<protein>
    <submittedName>
        <fullName evidence="3">Putative membrane protein</fullName>
    </submittedName>
</protein>
<accession>A0A4R1F5M7</accession>
<feature type="domain" description="Copper resistance protein D" evidence="2">
    <location>
        <begin position="47"/>
        <end position="143"/>
    </location>
</feature>
<dbReference type="GO" id="GO:0016020">
    <property type="term" value="C:membrane"/>
    <property type="evidence" value="ECO:0007669"/>
    <property type="project" value="InterPro"/>
</dbReference>
<keyword evidence="1" id="KW-0812">Transmembrane</keyword>
<organism evidence="3 4">
    <name type="scientific">Cocleimonas flava</name>
    <dbReference type="NCBI Taxonomy" id="634765"/>
    <lineage>
        <taxon>Bacteria</taxon>
        <taxon>Pseudomonadati</taxon>
        <taxon>Pseudomonadota</taxon>
        <taxon>Gammaproteobacteria</taxon>
        <taxon>Thiotrichales</taxon>
        <taxon>Thiotrichaceae</taxon>
        <taxon>Cocleimonas</taxon>
    </lineage>
</organism>
<evidence type="ECO:0000313" key="3">
    <source>
        <dbReference type="EMBL" id="TCJ87098.1"/>
    </source>
</evidence>